<dbReference type="Gene3D" id="3.40.50.1110">
    <property type="entry name" value="SGNH hydrolase"/>
    <property type="match status" value="1"/>
</dbReference>
<protein>
    <submittedName>
        <fullName evidence="4">Sialate O-acetylesterase</fullName>
    </submittedName>
</protein>
<dbReference type="Proteomes" id="UP000743107">
    <property type="component" value="Unassembled WGS sequence"/>
</dbReference>
<reference evidence="4" key="4">
    <citation type="submission" date="2020-11" db="EMBL/GenBank/DDBJ databases">
        <title>Antibiotic susceptibility profiles of Pediococcus pentosaceus from various origins and their implications for the safety assessment of strains with food-technology applications.</title>
        <authorList>
            <person name="Shani N."/>
            <person name="Oberhaensli S."/>
            <person name="Arias E."/>
        </authorList>
    </citation>
    <scope>NUCLEOTIDE SEQUENCE</scope>
    <source>
        <strain evidence="4">FAM 19164</strain>
    </source>
</reference>
<dbReference type="SUPFAM" id="SSF52266">
    <property type="entry name" value="SGNH hydrolase"/>
    <property type="match status" value="1"/>
</dbReference>
<accession>A0A6L5A297</accession>
<dbReference type="Proteomes" id="UP000472573">
    <property type="component" value="Unassembled WGS sequence"/>
</dbReference>
<dbReference type="EMBL" id="WENB01000002">
    <property type="protein sequence ID" value="KAF0414038.1"/>
    <property type="molecule type" value="Genomic_DNA"/>
</dbReference>
<reference evidence="3" key="2">
    <citation type="submission" date="2019-12" db="EMBL/GenBank/DDBJ databases">
        <title>SpeciesPrimer: A bioinformatics pipeline dedicated to the design of qPCR primers for the quantification of bacterial species.</title>
        <authorList>
            <person name="Dreier M."/>
            <person name="Berthoud H."/>
            <person name="Shani N."/>
            <person name="Wechsler D."/>
            <person name="Junier P."/>
        </authorList>
    </citation>
    <scope>NUCLEOTIDE SEQUENCE</scope>
    <source>
        <strain evidence="3">FAM13073</strain>
    </source>
</reference>
<dbReference type="PANTHER" id="PTHR22901:SF0">
    <property type="entry name" value="SIALATE O-ACETYLESTERASE"/>
    <property type="match status" value="1"/>
</dbReference>
<dbReference type="InterPro" id="IPR039329">
    <property type="entry name" value="SIAE"/>
</dbReference>
<gene>
    <name evidence="3" type="ORF">GBO79_03975</name>
    <name evidence="4" type="ORF">ITQ97_04100</name>
</gene>
<evidence type="ECO:0000313" key="3">
    <source>
        <dbReference type="EMBL" id="KAF0414038.1"/>
    </source>
</evidence>
<dbReference type="InterPro" id="IPR036514">
    <property type="entry name" value="SGNH_hydro_sf"/>
</dbReference>
<feature type="domain" description="Sialate O-acetylesterase" evidence="2">
    <location>
        <begin position="277"/>
        <end position="400"/>
    </location>
</feature>
<comment type="caution">
    <text evidence="4">The sequence shown here is derived from an EMBL/GenBank/DDBJ whole genome shotgun (WGS) entry which is preliminary data.</text>
</comment>
<evidence type="ECO:0000256" key="1">
    <source>
        <dbReference type="ARBA" id="ARBA00022801"/>
    </source>
</evidence>
<organism evidence="4 6">
    <name type="scientific">Pediococcus pentosaceus</name>
    <dbReference type="NCBI Taxonomy" id="1255"/>
    <lineage>
        <taxon>Bacteria</taxon>
        <taxon>Bacillati</taxon>
        <taxon>Bacillota</taxon>
        <taxon>Bacilli</taxon>
        <taxon>Lactobacillales</taxon>
        <taxon>Lactobacillaceae</taxon>
        <taxon>Pediococcus</taxon>
    </lineage>
</organism>
<dbReference type="EMBL" id="JADOFV010000002">
    <property type="protein sequence ID" value="MBF7126997.1"/>
    <property type="molecule type" value="Genomic_DNA"/>
</dbReference>
<dbReference type="GO" id="GO:0001681">
    <property type="term" value="F:sialate O-acetylesterase activity"/>
    <property type="evidence" value="ECO:0007669"/>
    <property type="project" value="InterPro"/>
</dbReference>
<reference evidence="5" key="3">
    <citation type="submission" date="2020-03" db="EMBL/GenBank/DDBJ databases">
        <title>SpeciesPrimer: A bioinformatics pipeline dedicated to the design of qPCR primers for the quantification of bacterial species.</title>
        <authorList>
            <person name="Dreier M."/>
            <person name="Berthoud H."/>
            <person name="Shani N."/>
            <person name="Wechsler D."/>
            <person name="Junier P."/>
        </authorList>
    </citation>
    <scope>NUCLEOTIDE SEQUENCE [LARGE SCALE GENOMIC DNA]</scope>
    <source>
        <strain evidence="5">FAM13073</strain>
    </source>
</reference>
<dbReference type="GO" id="GO:0005975">
    <property type="term" value="P:carbohydrate metabolic process"/>
    <property type="evidence" value="ECO:0007669"/>
    <property type="project" value="TreeGrafter"/>
</dbReference>
<keyword evidence="5" id="KW-1185">Reference proteome</keyword>
<dbReference type="InterPro" id="IPR005181">
    <property type="entry name" value="SASA"/>
</dbReference>
<evidence type="ECO:0000313" key="5">
    <source>
        <dbReference type="Proteomes" id="UP000472573"/>
    </source>
</evidence>
<proteinExistence type="predicted"/>
<dbReference type="AlphaFoldDB" id="A0A6L5A297"/>
<dbReference type="RefSeq" id="WP_141822889.1">
    <property type="nucleotide sequence ID" value="NZ_CP023655.1"/>
</dbReference>
<keyword evidence="1" id="KW-0378">Hydrolase</keyword>
<sequence>MESFELHVDQIFSDNMVLPAGKSFQISGAGRAGSTVKVKIASDIKRAIVKRDGRWTCRFDPVIDTRSSFEVQIADDREQILLKKVRFGRVILMAGQSNVGFRMAQDQDFETEVNHFTLNNIAYYNVPQPAFYFQNGQVEVYQSKTTHWHQLKTTNLGHISAMAFYAVKRMTEEDPQLPIGVVCCTRDGALAATWLSKLTLTSQPQLMDEIVRPFEKQLQNKPNREFEEEVKLYRQKVQRHNRRMYKFMKDNPSVPLGMALNIVGQTPWPPPVTPDSYLKPGTLFKAMVLKIKNYSFDQVVWYQGETDIETRHLYDVLLREIINDWRRVFQDYSLPFYIIQLPKYANVLRNAWAEIRQQMLKVSQTLAAVHLVSITDTGELYNPHPVTKRIAGTRLGKILAGTTYSSTPVFNRIIKDKNQVHLKFKGVQHIHATQNCHIEGLVNGVWQSIPAKIKDDQVVVEFPNGTTQARYGYSNAPILTLYNEQNDPIAPFLINLDEGNLI</sequence>
<dbReference type="Pfam" id="PF03629">
    <property type="entry name" value="SASA"/>
    <property type="match status" value="1"/>
</dbReference>
<reference evidence="3" key="1">
    <citation type="submission" date="2019-10" db="EMBL/GenBank/DDBJ databases">
        <authorList>
            <person name="Irmler S."/>
            <person name="Berthoud H."/>
            <person name="Roetschi A."/>
            <person name="Arias E."/>
            <person name="Shani N."/>
            <person name="Wuethrich D."/>
            <person name="Bruggmann R."/>
        </authorList>
    </citation>
    <scope>NUCLEOTIDE SEQUENCE</scope>
    <source>
        <strain evidence="3">FAM13073</strain>
    </source>
</reference>
<evidence type="ECO:0000259" key="2">
    <source>
        <dbReference type="Pfam" id="PF03629"/>
    </source>
</evidence>
<evidence type="ECO:0000313" key="4">
    <source>
        <dbReference type="EMBL" id="MBF7126997.1"/>
    </source>
</evidence>
<name>A0A6L5A297_PEDPE</name>
<evidence type="ECO:0000313" key="6">
    <source>
        <dbReference type="Proteomes" id="UP000743107"/>
    </source>
</evidence>
<dbReference type="PANTHER" id="PTHR22901">
    <property type="entry name" value="SIALATE O-ACETYLESTERASE"/>
    <property type="match status" value="1"/>
</dbReference>